<dbReference type="GO" id="GO:0046403">
    <property type="term" value="F:polynucleotide 3'-phosphatase activity"/>
    <property type="evidence" value="ECO:0007669"/>
    <property type="project" value="TreeGrafter"/>
</dbReference>
<dbReference type="CDD" id="cd01625">
    <property type="entry name" value="HAD_PNP"/>
    <property type="match status" value="1"/>
</dbReference>
<dbReference type="InterPro" id="IPR006549">
    <property type="entry name" value="HAD-SF_hydro_IIIA"/>
</dbReference>
<evidence type="ECO:0000256" key="5">
    <source>
        <dbReference type="ARBA" id="ARBA00023242"/>
    </source>
</evidence>
<dbReference type="PROSITE" id="PS50064">
    <property type="entry name" value="ZF_PARP_2"/>
    <property type="match status" value="1"/>
</dbReference>
<dbReference type="Gene3D" id="3.30.1740.10">
    <property type="entry name" value="Zinc finger, PARP-type"/>
    <property type="match status" value="1"/>
</dbReference>
<dbReference type="PANTHER" id="PTHR12083">
    <property type="entry name" value="BIFUNCTIONAL POLYNUCLEOTIDE PHOSPHATASE/KINASE"/>
    <property type="match status" value="1"/>
</dbReference>
<evidence type="ECO:0000256" key="2">
    <source>
        <dbReference type="ARBA" id="ARBA00022723"/>
    </source>
</evidence>
<dbReference type="InterPro" id="IPR001510">
    <property type="entry name" value="Znf_PARP"/>
</dbReference>
<dbReference type="GO" id="GO:0005634">
    <property type="term" value="C:nucleus"/>
    <property type="evidence" value="ECO:0007669"/>
    <property type="project" value="UniProtKB-SubCell"/>
</dbReference>
<feature type="domain" description="PARP-type" evidence="7">
    <location>
        <begin position="84"/>
        <end position="163"/>
    </location>
</feature>
<keyword evidence="4" id="KW-0862">Zinc</keyword>
<proteinExistence type="predicted"/>
<dbReference type="InterPro" id="IPR013954">
    <property type="entry name" value="PNK3P"/>
</dbReference>
<dbReference type="SUPFAM" id="SSF57716">
    <property type="entry name" value="Glucocorticoid receptor-like (DNA-binding domain)"/>
    <property type="match status" value="1"/>
</dbReference>
<protein>
    <recommendedName>
        <fullName evidence="7">PARP-type domain-containing protein</fullName>
    </recommendedName>
</protein>
<keyword evidence="9" id="KW-1185">Reference proteome</keyword>
<keyword evidence="3" id="KW-0863">Zinc-finger</keyword>
<dbReference type="Pfam" id="PF08645">
    <property type="entry name" value="PNK3P"/>
    <property type="match status" value="1"/>
</dbReference>
<evidence type="ECO:0000313" key="8">
    <source>
        <dbReference type="EMBL" id="CAL1374131.1"/>
    </source>
</evidence>
<dbReference type="AlphaFoldDB" id="A0AAV2DMB0"/>
<evidence type="ECO:0000256" key="6">
    <source>
        <dbReference type="SAM" id="MobiDB-lite"/>
    </source>
</evidence>
<dbReference type="PANTHER" id="PTHR12083:SF9">
    <property type="entry name" value="BIFUNCTIONAL POLYNUCLEOTIDE PHOSPHATASE_KINASE"/>
    <property type="match status" value="1"/>
</dbReference>
<dbReference type="EMBL" id="OZ034816">
    <property type="protein sequence ID" value="CAL1374131.1"/>
    <property type="molecule type" value="Genomic_DNA"/>
</dbReference>
<dbReference type="InterPro" id="IPR006551">
    <property type="entry name" value="Polynucleotide_phosphatase"/>
</dbReference>
<dbReference type="GO" id="GO:0008270">
    <property type="term" value="F:zinc ion binding"/>
    <property type="evidence" value="ECO:0007669"/>
    <property type="project" value="UniProtKB-KW"/>
</dbReference>
<dbReference type="InterPro" id="IPR036957">
    <property type="entry name" value="Znf_PARP_sf"/>
</dbReference>
<evidence type="ECO:0000256" key="1">
    <source>
        <dbReference type="ARBA" id="ARBA00004123"/>
    </source>
</evidence>
<organism evidence="8 9">
    <name type="scientific">Linum trigynum</name>
    <dbReference type="NCBI Taxonomy" id="586398"/>
    <lineage>
        <taxon>Eukaryota</taxon>
        <taxon>Viridiplantae</taxon>
        <taxon>Streptophyta</taxon>
        <taxon>Embryophyta</taxon>
        <taxon>Tracheophyta</taxon>
        <taxon>Spermatophyta</taxon>
        <taxon>Magnoliopsida</taxon>
        <taxon>eudicotyledons</taxon>
        <taxon>Gunneridae</taxon>
        <taxon>Pentapetalae</taxon>
        <taxon>rosids</taxon>
        <taxon>fabids</taxon>
        <taxon>Malpighiales</taxon>
        <taxon>Linaceae</taxon>
        <taxon>Linum</taxon>
    </lineage>
</organism>
<evidence type="ECO:0000256" key="3">
    <source>
        <dbReference type="ARBA" id="ARBA00022771"/>
    </source>
</evidence>
<dbReference type="Pfam" id="PF00645">
    <property type="entry name" value="zf-PARP"/>
    <property type="match status" value="1"/>
</dbReference>
<dbReference type="GO" id="GO:0046404">
    <property type="term" value="F:ATP-dependent polydeoxyribonucleotide 5'-hydroxyl-kinase activity"/>
    <property type="evidence" value="ECO:0007669"/>
    <property type="project" value="TreeGrafter"/>
</dbReference>
<accession>A0AAV2DMB0</accession>
<keyword evidence="2" id="KW-0479">Metal-binding</keyword>
<gene>
    <name evidence="8" type="ORF">LTRI10_LOCUS16018</name>
</gene>
<sequence>MLAGATISTHFRVLSVPLFQVSLSIPKLATIPFASFRVFHSPFKIPPSSLSCFSSSFTAAAAAGRSRLNLTSPGPMAPSSKAKIVAEYAKSGRSSCKKCSQSIPAKSLRLGLVSRDARGFDLTKWYHMHCFSETLDSVELIAGFDSLESGDQDALKKLVDECKSSIDKVSSGATEVQKGSRKGRKNAEADEDGLENQGDNKVSKKIKPTAKEETRADIVFSISDVLQTYKGATLLPKWKAFQTVLFLETDDGLRDSDKVAAFDFDGCLAKTSVKRVGADAWSLMYPSIPDKLSSLYNDGYKLVIFTNESNIDRWKNKRQVAVDSKIGRLNNFIQHVKVPIQVFIACGFTVGGVEDPYRKPNPGMWHLMEKHLNSGITIDMQQSFYVGDAAGRDDDHSDADLKFAQAVGLKFHVPEDFFGA</sequence>
<evidence type="ECO:0000313" key="9">
    <source>
        <dbReference type="Proteomes" id="UP001497516"/>
    </source>
</evidence>
<dbReference type="InterPro" id="IPR036412">
    <property type="entry name" value="HAD-like_sf"/>
</dbReference>
<evidence type="ECO:0000259" key="7">
    <source>
        <dbReference type="PROSITE" id="PS50064"/>
    </source>
</evidence>
<dbReference type="GO" id="GO:0006281">
    <property type="term" value="P:DNA repair"/>
    <property type="evidence" value="ECO:0007669"/>
    <property type="project" value="TreeGrafter"/>
</dbReference>
<feature type="region of interest" description="Disordered" evidence="6">
    <location>
        <begin position="170"/>
        <end position="208"/>
    </location>
</feature>
<dbReference type="GO" id="GO:0003690">
    <property type="term" value="F:double-stranded DNA binding"/>
    <property type="evidence" value="ECO:0007669"/>
    <property type="project" value="TreeGrafter"/>
</dbReference>
<dbReference type="Gene3D" id="3.40.50.1000">
    <property type="entry name" value="HAD superfamily/HAD-like"/>
    <property type="match status" value="1"/>
</dbReference>
<dbReference type="Proteomes" id="UP001497516">
    <property type="component" value="Chromosome 3"/>
</dbReference>
<dbReference type="SUPFAM" id="SSF56784">
    <property type="entry name" value="HAD-like"/>
    <property type="match status" value="1"/>
</dbReference>
<keyword evidence="5" id="KW-0539">Nucleus</keyword>
<comment type="subcellular location">
    <subcellularLocation>
        <location evidence="1">Nucleus</location>
    </subcellularLocation>
</comment>
<dbReference type="NCBIfam" id="TIGR01662">
    <property type="entry name" value="HAD-SF-IIIA"/>
    <property type="match status" value="1"/>
</dbReference>
<name>A0AAV2DMB0_9ROSI</name>
<dbReference type="NCBIfam" id="TIGR01664">
    <property type="entry name" value="DNA-3'-Pase"/>
    <property type="match status" value="1"/>
</dbReference>
<dbReference type="SMART" id="SM01336">
    <property type="entry name" value="zf-PARP"/>
    <property type="match status" value="1"/>
</dbReference>
<evidence type="ECO:0000256" key="4">
    <source>
        <dbReference type="ARBA" id="ARBA00022833"/>
    </source>
</evidence>
<dbReference type="FunFam" id="3.40.50.1000:FF:000198">
    <property type="entry name" value="Bifunctional polynucleotide phosphatase/kinase"/>
    <property type="match status" value="1"/>
</dbReference>
<reference evidence="8 9" key="1">
    <citation type="submission" date="2024-04" db="EMBL/GenBank/DDBJ databases">
        <authorList>
            <person name="Fracassetti M."/>
        </authorList>
    </citation>
    <scope>NUCLEOTIDE SEQUENCE [LARGE SCALE GENOMIC DNA]</scope>
</reference>
<dbReference type="InterPro" id="IPR023214">
    <property type="entry name" value="HAD_sf"/>
</dbReference>